<proteinExistence type="predicted"/>
<evidence type="ECO:0000313" key="2">
    <source>
        <dbReference type="EMBL" id="RXK09900.1"/>
    </source>
</evidence>
<name>A0AAX2A7F7_9BACT</name>
<gene>
    <name evidence="1" type="ORF">ABIV_2532</name>
    <name evidence="2" type="ORF">CRV05_05835</name>
</gene>
<reference evidence="1 3" key="2">
    <citation type="submission" date="2018-07" db="EMBL/GenBank/DDBJ databases">
        <title>Complete genome of the Arcobacter bivalviorum type strain LMG 26154.</title>
        <authorList>
            <person name="Miller W.G."/>
            <person name="Yee E."/>
            <person name="Bono J.L."/>
        </authorList>
    </citation>
    <scope>NUCLEOTIDE SEQUENCE [LARGE SCALE GENOMIC DNA]</scope>
    <source>
        <strain evidence="1 3">LMG 26154</strain>
    </source>
</reference>
<keyword evidence="4" id="KW-1185">Reference proteome</keyword>
<accession>A0AAX2A7F7</accession>
<protein>
    <submittedName>
        <fullName evidence="2">Uncharacterized protein</fullName>
    </submittedName>
</protein>
<dbReference type="AlphaFoldDB" id="A0AAX2A7F7"/>
<dbReference type="EMBL" id="CP031217">
    <property type="protein sequence ID" value="AXH13503.1"/>
    <property type="molecule type" value="Genomic_DNA"/>
</dbReference>
<dbReference type="EMBL" id="PDKM01000003">
    <property type="protein sequence ID" value="RXK09900.1"/>
    <property type="molecule type" value="Genomic_DNA"/>
</dbReference>
<reference evidence="2 4" key="1">
    <citation type="submission" date="2017-10" db="EMBL/GenBank/DDBJ databases">
        <title>Genomics of the genus Arcobacter.</title>
        <authorList>
            <person name="Perez-Cataluna A."/>
            <person name="Figueras M.J."/>
        </authorList>
    </citation>
    <scope>NUCLEOTIDE SEQUENCE [LARGE SCALE GENOMIC DNA]</scope>
    <source>
        <strain evidence="2 4">CECT 7835</strain>
    </source>
</reference>
<evidence type="ECO:0000313" key="3">
    <source>
        <dbReference type="Proteomes" id="UP000253850"/>
    </source>
</evidence>
<dbReference type="Proteomes" id="UP000253850">
    <property type="component" value="Chromosome"/>
</dbReference>
<dbReference type="KEGG" id="hbv:ABIV_2532"/>
<sequence>MKNIISIIENEKLMTRYLCYKSYRQRANSILIKNSQGMISSAIQTKEMITLYQIFEKEKGINFFVFENGDICIEKLLLKN</sequence>
<evidence type="ECO:0000313" key="4">
    <source>
        <dbReference type="Proteomes" id="UP000289193"/>
    </source>
</evidence>
<organism evidence="2 4">
    <name type="scientific">Halarcobacter bivalviorum</name>
    <dbReference type="NCBI Taxonomy" id="663364"/>
    <lineage>
        <taxon>Bacteria</taxon>
        <taxon>Pseudomonadati</taxon>
        <taxon>Campylobacterota</taxon>
        <taxon>Epsilonproteobacteria</taxon>
        <taxon>Campylobacterales</taxon>
        <taxon>Arcobacteraceae</taxon>
        <taxon>Halarcobacter</taxon>
    </lineage>
</organism>
<dbReference type="Proteomes" id="UP000289193">
    <property type="component" value="Unassembled WGS sequence"/>
</dbReference>
<evidence type="ECO:0000313" key="1">
    <source>
        <dbReference type="EMBL" id="AXH13503.1"/>
    </source>
</evidence>
<dbReference type="RefSeq" id="WP_114840284.1">
    <property type="nucleotide sequence ID" value="NZ_CP031217.1"/>
</dbReference>